<keyword evidence="2" id="KW-1185">Reference proteome</keyword>
<dbReference type="EMBL" id="ATCL01000012">
    <property type="protein sequence ID" value="ERG68022.1"/>
    <property type="molecule type" value="Genomic_DNA"/>
</dbReference>
<evidence type="ECO:0000313" key="2">
    <source>
        <dbReference type="Proteomes" id="UP000016464"/>
    </source>
</evidence>
<dbReference type="AlphaFoldDB" id="U1M038"/>
<dbReference type="eggNOG" id="ENOG502ZSDS">
    <property type="taxonomic scope" value="Bacteria"/>
</dbReference>
<accession>U1M038</accession>
<protein>
    <submittedName>
        <fullName evidence="1">Uncharacterized protein</fullName>
    </submittedName>
</protein>
<gene>
    <name evidence="1" type="ORF">M467_12095</name>
</gene>
<sequence length="342" mass="39645">MSLNSKLLGKTQQDKEFINVLLSVAPNKSEYYTQSGKKAFSNEYILKVPNNLSVTRDSTLLGTAFDYLARFRIAKFIKSQYVTSGLMSYEGMYMLKNVPNINEYYFNKYLPWVEKIEKVVMGRAQLAELYEVAVRLAMLEQIVRARINPNAVDLDYLFNDPVPTEVIRELEMMIHLFEENFMIPEVIKKHSSVSFNPHFGVSSLLVEGADADVYINGTLYDFKTTKDHSLKRKDNLQMIAYYLLDELSYYAGSEEFEFGDYHSIDRVAFYKARYGEIEYYDVQKHLTPEILKETLIELTKTFERNEGNLRKYVEIGDVGGVLNRLTQVRNGFFEIVTLPTHS</sequence>
<name>U1M038_9BACL</name>
<reference evidence="1 2" key="1">
    <citation type="journal article" date="2013" name="Genome Announc.">
        <title>Draft Genome Sequence of Exiguobacterium pavilionensis Strain RW-2, with Wide Thermal, Salinity, and pH Tolerance, Isolated from Modern Freshwater Microbialites.</title>
        <authorList>
            <person name="White R.A.III."/>
            <person name="Grassa C.J."/>
            <person name="Suttle C.A."/>
        </authorList>
    </citation>
    <scope>NUCLEOTIDE SEQUENCE [LARGE SCALE GENOMIC DNA]</scope>
    <source>
        <strain evidence="1 2">RW-2</strain>
    </source>
</reference>
<dbReference type="OrthoDB" id="2583594at2"/>
<proteinExistence type="predicted"/>
<comment type="caution">
    <text evidence="1">The sequence shown here is derived from an EMBL/GenBank/DDBJ whole genome shotgun (WGS) entry which is preliminary data.</text>
</comment>
<dbReference type="Proteomes" id="UP000016464">
    <property type="component" value="Unassembled WGS sequence"/>
</dbReference>
<evidence type="ECO:0000313" key="1">
    <source>
        <dbReference type="EMBL" id="ERG68022.1"/>
    </source>
</evidence>
<organism evidence="1 2">
    <name type="scientific">Exiguobacterium chiriqhucha RW-2</name>
    <dbReference type="NCBI Taxonomy" id="1345023"/>
    <lineage>
        <taxon>Bacteria</taxon>
        <taxon>Bacillati</taxon>
        <taxon>Bacillota</taxon>
        <taxon>Bacilli</taxon>
        <taxon>Bacillales</taxon>
        <taxon>Bacillales Family XII. Incertae Sedis</taxon>
        <taxon>Exiguobacterium</taxon>
    </lineage>
</organism>
<dbReference type="PATRIC" id="fig|1345023.5.peg.621"/>
<dbReference type="RefSeq" id="WP_021065782.1">
    <property type="nucleotide sequence ID" value="NZ_ATCL01000012.1"/>
</dbReference>